<dbReference type="VEuPathDB" id="FungiDB:SPBR_05347"/>
<name>A0A0C2IER3_9PEZI</name>
<accession>A0A0C2IER3</accession>
<dbReference type="RefSeq" id="XP_040615736.1">
    <property type="nucleotide sequence ID" value="XM_040763624.1"/>
</dbReference>
<protein>
    <submittedName>
        <fullName evidence="1">Uncharacterized protein</fullName>
    </submittedName>
</protein>
<proteinExistence type="predicted"/>
<evidence type="ECO:0000313" key="2">
    <source>
        <dbReference type="Proteomes" id="UP000031575"/>
    </source>
</evidence>
<keyword evidence="2" id="KW-1185">Reference proteome</keyword>
<gene>
    <name evidence="1" type="ORF">SPBR_05347</name>
</gene>
<comment type="caution">
    <text evidence="1">The sequence shown here is derived from an EMBL/GenBank/DDBJ whole genome shotgun (WGS) entry which is preliminary data.</text>
</comment>
<sequence length="189" mass="20051">MSAPTPLMEVYKDVMVVVPVGDVDAVDFTKMPAIGTDCLNGGTVIVLACPLAAILAHMPRLPPSPSDHALTVSMEELQRILSEVVARYASKQADGQGHHFRAQDTVSMVVAAQDGSGELQAPHHVVAIVSELRALGLAPTIHPYETEALPKDNSSLMVVSLDFGDGQELPRLYVADELATGSTRLKGES</sequence>
<dbReference type="EMBL" id="AWTV01000010">
    <property type="protein sequence ID" value="KIH87726.1"/>
    <property type="molecule type" value="Genomic_DNA"/>
</dbReference>
<evidence type="ECO:0000313" key="1">
    <source>
        <dbReference type="EMBL" id="KIH87726.1"/>
    </source>
</evidence>
<reference evidence="1 2" key="1">
    <citation type="journal article" date="2014" name="BMC Genomics">
        <title>Comparative genomics of the major fungal agents of human and animal Sporotrichosis: Sporothrix schenckii and Sporothrix brasiliensis.</title>
        <authorList>
            <person name="Teixeira M.M."/>
            <person name="de Almeida L.G."/>
            <person name="Kubitschek-Barreira P."/>
            <person name="Alves F.L."/>
            <person name="Kioshima E.S."/>
            <person name="Abadio A.K."/>
            <person name="Fernandes L."/>
            <person name="Derengowski L.S."/>
            <person name="Ferreira K.S."/>
            <person name="Souza R.C."/>
            <person name="Ruiz J.C."/>
            <person name="de Andrade N.C."/>
            <person name="Paes H.C."/>
            <person name="Nicola A.M."/>
            <person name="Albuquerque P."/>
            <person name="Gerber A.L."/>
            <person name="Martins V.P."/>
            <person name="Peconick L.D."/>
            <person name="Neto A.V."/>
            <person name="Chaucanez C.B."/>
            <person name="Silva P.A."/>
            <person name="Cunha O.L."/>
            <person name="de Oliveira F.F."/>
            <person name="dos Santos T.C."/>
            <person name="Barros A.L."/>
            <person name="Soares M.A."/>
            <person name="de Oliveira L.M."/>
            <person name="Marini M.M."/>
            <person name="Villalobos-Duno H."/>
            <person name="Cunha M.M."/>
            <person name="de Hoog S."/>
            <person name="da Silveira J.F."/>
            <person name="Henrissat B."/>
            <person name="Nino-Vega G.A."/>
            <person name="Cisalpino P.S."/>
            <person name="Mora-Montes H.M."/>
            <person name="Almeida S.R."/>
            <person name="Stajich J.E."/>
            <person name="Lopes-Bezerra L.M."/>
            <person name="Vasconcelos A.T."/>
            <person name="Felipe M.S."/>
        </authorList>
    </citation>
    <scope>NUCLEOTIDE SEQUENCE [LARGE SCALE GENOMIC DNA]</scope>
    <source>
        <strain evidence="1 2">5110</strain>
    </source>
</reference>
<dbReference type="HOGENOM" id="CLU_1476051_0_0_1"/>
<organism evidence="1 2">
    <name type="scientific">Sporothrix brasiliensis 5110</name>
    <dbReference type="NCBI Taxonomy" id="1398154"/>
    <lineage>
        <taxon>Eukaryota</taxon>
        <taxon>Fungi</taxon>
        <taxon>Dikarya</taxon>
        <taxon>Ascomycota</taxon>
        <taxon>Pezizomycotina</taxon>
        <taxon>Sordariomycetes</taxon>
        <taxon>Sordariomycetidae</taxon>
        <taxon>Ophiostomatales</taxon>
        <taxon>Ophiostomataceae</taxon>
        <taxon>Sporothrix</taxon>
    </lineage>
</organism>
<dbReference type="GeneID" id="63678545"/>
<dbReference type="Proteomes" id="UP000031575">
    <property type="component" value="Unassembled WGS sequence"/>
</dbReference>
<dbReference type="AlphaFoldDB" id="A0A0C2IER3"/>
<dbReference type="OrthoDB" id="10302218at2759"/>